<dbReference type="SUPFAM" id="SSF69593">
    <property type="entry name" value="Glycerol-3-phosphate (1)-acyltransferase"/>
    <property type="match status" value="1"/>
</dbReference>
<dbReference type="GO" id="GO:0016020">
    <property type="term" value="C:membrane"/>
    <property type="evidence" value="ECO:0007669"/>
    <property type="project" value="TreeGrafter"/>
</dbReference>
<accession>A0A927JE58</accession>
<dbReference type="SMART" id="SM00563">
    <property type="entry name" value="PlsC"/>
    <property type="match status" value="1"/>
</dbReference>
<dbReference type="EMBL" id="JACYWE010000005">
    <property type="protein sequence ID" value="MBD8506712.1"/>
    <property type="molecule type" value="Genomic_DNA"/>
</dbReference>
<evidence type="ECO:0000313" key="3">
    <source>
        <dbReference type="Proteomes" id="UP000642993"/>
    </source>
</evidence>
<evidence type="ECO:0000313" key="2">
    <source>
        <dbReference type="EMBL" id="MBD8506712.1"/>
    </source>
</evidence>
<keyword evidence="2" id="KW-0012">Acyltransferase</keyword>
<feature type="domain" description="Phospholipid/glycerol acyltransferase" evidence="1">
    <location>
        <begin position="81"/>
        <end position="200"/>
    </location>
</feature>
<organism evidence="2 3">
    <name type="scientific">Lolliginicoccus lacisalsi</name>
    <dbReference type="NCBI Taxonomy" id="2742202"/>
    <lineage>
        <taxon>Bacteria</taxon>
        <taxon>Bacillati</taxon>
        <taxon>Actinomycetota</taxon>
        <taxon>Actinomycetes</taxon>
        <taxon>Mycobacteriales</taxon>
        <taxon>Hoyosellaceae</taxon>
        <taxon>Lolliginicoccus</taxon>
    </lineage>
</organism>
<sequence>MAFGESVAGRMLGTARALAQGATGTFTRPLSGLMPRFRPGDLEDRDPDSIRELLPGLWLLMSLWFRPDVRGLHHIPGEGPVLIVGNHTGGLQSPEVFISQLAISSYLGTERPFYQLAHRLVLNSPFAWILRRFGTVEADPDNADLALAGGAVLQVFPGGDYEVFRPSWESAKVDFGGRRGFLRLAYKHNVPIVPQVTIGGQETALFLSRGEGLARLLRVDRVLRLKTIPIMVSFPYGLTPPFAPFVPLPSKIVIQYLEPIDIRAEYGEDPDWDTVYADVLARMQDVLTALQIERKLPVIG</sequence>
<dbReference type="AlphaFoldDB" id="A0A927JE58"/>
<reference evidence="2" key="1">
    <citation type="submission" date="2020-09" db="EMBL/GenBank/DDBJ databases">
        <title>Hoyosella lacisalsi sp. nov., a halotolerant actinobacterium isolated from soil of Lake Gudzhirganskoe.</title>
        <authorList>
            <person name="Yang Q."/>
            <person name="Guo P.Y."/>
            <person name="Liu S.W."/>
            <person name="Li F.N."/>
            <person name="Sun C.H."/>
        </authorList>
    </citation>
    <scope>NUCLEOTIDE SEQUENCE</scope>
    <source>
        <strain evidence="2">G463</strain>
    </source>
</reference>
<dbReference type="RefSeq" id="WP_192039186.1">
    <property type="nucleotide sequence ID" value="NZ_JACYWE010000005.1"/>
</dbReference>
<dbReference type="PANTHER" id="PTHR22753:SF14">
    <property type="entry name" value="MONOACYLGLYCEROL_DIACYLGLYCEROL O-ACYLTRANSFERASE"/>
    <property type="match status" value="1"/>
</dbReference>
<evidence type="ECO:0000259" key="1">
    <source>
        <dbReference type="SMART" id="SM00563"/>
    </source>
</evidence>
<comment type="caution">
    <text evidence="2">The sequence shown here is derived from an EMBL/GenBank/DDBJ whole genome shotgun (WGS) entry which is preliminary data.</text>
</comment>
<keyword evidence="2" id="KW-0808">Transferase</keyword>
<keyword evidence="3" id="KW-1185">Reference proteome</keyword>
<dbReference type="InterPro" id="IPR002123">
    <property type="entry name" value="Plipid/glycerol_acylTrfase"/>
</dbReference>
<dbReference type="GO" id="GO:0016746">
    <property type="term" value="F:acyltransferase activity"/>
    <property type="evidence" value="ECO:0007669"/>
    <property type="project" value="UniProtKB-KW"/>
</dbReference>
<name>A0A927JE58_9ACTN</name>
<dbReference type="Proteomes" id="UP000642993">
    <property type="component" value="Unassembled WGS sequence"/>
</dbReference>
<proteinExistence type="predicted"/>
<dbReference type="Pfam" id="PF01553">
    <property type="entry name" value="Acyltransferase"/>
    <property type="match status" value="1"/>
</dbReference>
<gene>
    <name evidence="2" type="ORF">HT102_09460</name>
</gene>
<dbReference type="PANTHER" id="PTHR22753">
    <property type="entry name" value="TRANSMEMBRANE PROTEIN 68"/>
    <property type="match status" value="1"/>
</dbReference>
<protein>
    <submittedName>
        <fullName evidence="2">1-acyl-sn-glycerol-3-phosphate acyltransferase</fullName>
    </submittedName>
</protein>